<evidence type="ECO:0000259" key="3">
    <source>
        <dbReference type="PROSITE" id="PS50240"/>
    </source>
</evidence>
<dbReference type="PANTHER" id="PTHR24260:SF136">
    <property type="entry name" value="GH08193P-RELATED"/>
    <property type="match status" value="1"/>
</dbReference>
<accession>A0A1B6IQT4</accession>
<dbReference type="PANTHER" id="PTHR24260">
    <property type="match status" value="1"/>
</dbReference>
<feature type="signal peptide" evidence="2">
    <location>
        <begin position="1"/>
        <end position="23"/>
    </location>
</feature>
<dbReference type="InterPro" id="IPR001254">
    <property type="entry name" value="Trypsin_dom"/>
</dbReference>
<feature type="chain" id="PRO_5008585260" description="Peptidase S1 domain-containing protein" evidence="2">
    <location>
        <begin position="24"/>
        <end position="251"/>
    </location>
</feature>
<organism evidence="5">
    <name type="scientific">Homalodisca liturata</name>
    <dbReference type="NCBI Taxonomy" id="320908"/>
    <lineage>
        <taxon>Eukaryota</taxon>
        <taxon>Metazoa</taxon>
        <taxon>Ecdysozoa</taxon>
        <taxon>Arthropoda</taxon>
        <taxon>Hexapoda</taxon>
        <taxon>Insecta</taxon>
        <taxon>Pterygota</taxon>
        <taxon>Neoptera</taxon>
        <taxon>Paraneoptera</taxon>
        <taxon>Hemiptera</taxon>
        <taxon>Auchenorrhyncha</taxon>
        <taxon>Membracoidea</taxon>
        <taxon>Cicadellidae</taxon>
        <taxon>Cicadellinae</taxon>
        <taxon>Proconiini</taxon>
        <taxon>Homalodisca</taxon>
    </lineage>
</organism>
<dbReference type="FunFam" id="2.40.10.10:FF:000068">
    <property type="entry name" value="transmembrane protease serine 2"/>
    <property type="match status" value="1"/>
</dbReference>
<dbReference type="EMBL" id="GECU01027887">
    <property type="protein sequence ID" value="JAS79819.1"/>
    <property type="molecule type" value="Transcribed_RNA"/>
</dbReference>
<keyword evidence="2" id="KW-0732">Signal</keyword>
<dbReference type="PROSITE" id="PS50240">
    <property type="entry name" value="TRYPSIN_DOM"/>
    <property type="match status" value="1"/>
</dbReference>
<evidence type="ECO:0000313" key="4">
    <source>
        <dbReference type="EMBL" id="JAS79819.1"/>
    </source>
</evidence>
<protein>
    <recommendedName>
        <fullName evidence="3">Peptidase S1 domain-containing protein</fullName>
    </recommendedName>
</protein>
<dbReference type="InterPro" id="IPR043504">
    <property type="entry name" value="Peptidase_S1_PA_chymotrypsin"/>
</dbReference>
<gene>
    <name evidence="5" type="ORF">g.27455</name>
    <name evidence="4" type="ORF">g.27456</name>
</gene>
<proteinExistence type="predicted"/>
<evidence type="ECO:0000256" key="1">
    <source>
        <dbReference type="ARBA" id="ARBA00023157"/>
    </source>
</evidence>
<dbReference type="EMBL" id="GECU01018449">
    <property type="protein sequence ID" value="JAS89257.1"/>
    <property type="molecule type" value="Transcribed_RNA"/>
</dbReference>
<dbReference type="GO" id="GO:0004252">
    <property type="term" value="F:serine-type endopeptidase activity"/>
    <property type="evidence" value="ECO:0007669"/>
    <property type="project" value="InterPro"/>
</dbReference>
<dbReference type="GO" id="GO:0006508">
    <property type="term" value="P:proteolysis"/>
    <property type="evidence" value="ECO:0007669"/>
    <property type="project" value="InterPro"/>
</dbReference>
<dbReference type="InterPro" id="IPR009003">
    <property type="entry name" value="Peptidase_S1_PA"/>
</dbReference>
<dbReference type="AlphaFoldDB" id="A0A1B6IQT4"/>
<evidence type="ECO:0000256" key="2">
    <source>
        <dbReference type="SAM" id="SignalP"/>
    </source>
</evidence>
<dbReference type="Gene3D" id="2.40.10.10">
    <property type="entry name" value="Trypsin-like serine proteases"/>
    <property type="match status" value="1"/>
</dbReference>
<dbReference type="InterPro" id="IPR051333">
    <property type="entry name" value="CLIP_Serine_Protease"/>
</dbReference>
<dbReference type="SUPFAM" id="SSF50494">
    <property type="entry name" value="Trypsin-like serine proteases"/>
    <property type="match status" value="1"/>
</dbReference>
<keyword evidence="1" id="KW-1015">Disulfide bond</keyword>
<dbReference type="SMART" id="SM00020">
    <property type="entry name" value="Tryp_SPc"/>
    <property type="match status" value="1"/>
</dbReference>
<dbReference type="Pfam" id="PF00089">
    <property type="entry name" value="Trypsin"/>
    <property type="match status" value="1"/>
</dbReference>
<sequence>MAKLSVFSLTVLAAVVVVTLSHSQEPQTFQVSVEIKGGYSCTGAVFTVYYILTAASCVYNASASDVLVRTNTVTPGWRGTVHMVREVAIHPDYTPDSLFPANIALLKLHKKLHFGNQITPVTLWRRMPHIGSEGFTTGWGTACDQFNEISQKAQLKKSFKVPVVIVEPRYCFVINNRTYLSCVSSTTSLSYSPCQTDMGGLLIIHKKLAGLNLLTINRAFSVFTSISPYIPWIKSAAFRTHSENFFENRNK</sequence>
<reference evidence="5" key="1">
    <citation type="submission" date="2015-11" db="EMBL/GenBank/DDBJ databases">
        <title>De novo transcriptome assembly of four potential Pierce s Disease insect vectors from Arizona vineyards.</title>
        <authorList>
            <person name="Tassone E.E."/>
        </authorList>
    </citation>
    <scope>NUCLEOTIDE SEQUENCE</scope>
</reference>
<name>A0A1B6IQT4_9HEMI</name>
<feature type="domain" description="Peptidase S1" evidence="3">
    <location>
        <begin position="11"/>
        <end position="238"/>
    </location>
</feature>
<evidence type="ECO:0000313" key="5">
    <source>
        <dbReference type="EMBL" id="JAS89257.1"/>
    </source>
</evidence>